<dbReference type="EC" id="7.1.1.2" evidence="3"/>
<keyword evidence="10 16" id="KW-1133">Transmembrane helix</keyword>
<comment type="similarity">
    <text evidence="2">Belongs to the complex I subunit 6 family.</text>
</comment>
<evidence type="ECO:0000256" key="9">
    <source>
        <dbReference type="ARBA" id="ARBA00022982"/>
    </source>
</evidence>
<evidence type="ECO:0000256" key="3">
    <source>
        <dbReference type="ARBA" id="ARBA00012944"/>
    </source>
</evidence>
<reference evidence="17" key="2">
    <citation type="submission" date="2018-08" db="EMBL/GenBank/DDBJ databases">
        <authorList>
            <person name="Prakash G."/>
            <person name="Vogler A.P."/>
        </authorList>
    </citation>
    <scope>NUCLEOTIDE SEQUENCE</scope>
</reference>
<evidence type="ECO:0000256" key="8">
    <source>
        <dbReference type="ARBA" id="ARBA00022967"/>
    </source>
</evidence>
<keyword evidence="5" id="KW-0813">Transport</keyword>
<keyword evidence="12 17" id="KW-0496">Mitochondrion</keyword>
<geneLocation type="mitochondrion" evidence="17"/>
<dbReference type="GO" id="GO:0008137">
    <property type="term" value="F:NADH dehydrogenase (ubiquinone) activity"/>
    <property type="evidence" value="ECO:0007669"/>
    <property type="project" value="UniProtKB-EC"/>
</dbReference>
<name>A0A3G5FP04_9CUCU</name>
<dbReference type="PANTHER" id="PTHR11435:SF1">
    <property type="entry name" value="NADH-UBIQUINONE OXIDOREDUCTASE CHAIN 6"/>
    <property type="match status" value="1"/>
</dbReference>
<reference evidence="17" key="1">
    <citation type="journal article" date="2015" name="Mol. Biol. Evol.">
        <title>Soup to Tree: The Phylogeny of Beetles Inferred by Mitochondrial Metagenomics of a Bornean Rainforest Sample.</title>
        <authorList>
            <person name="Crampton-Platt A."/>
            <person name="Timmermans M.J."/>
            <person name="Gimmel M.L."/>
            <person name="Kutty S.N."/>
            <person name="Cockerill T.D."/>
            <person name="Vun Khen C."/>
            <person name="Vogler A.P."/>
        </authorList>
    </citation>
    <scope>NUCLEOTIDE SEQUENCE</scope>
</reference>
<proteinExistence type="inferred from homology"/>
<dbReference type="InterPro" id="IPR050269">
    <property type="entry name" value="ComplexI_Subunit6"/>
</dbReference>
<evidence type="ECO:0000256" key="7">
    <source>
        <dbReference type="ARBA" id="ARBA00022692"/>
    </source>
</evidence>
<feature type="transmembrane region" description="Helical" evidence="16">
    <location>
        <begin position="7"/>
        <end position="30"/>
    </location>
</feature>
<comment type="subcellular location">
    <subcellularLocation>
        <location evidence="1">Mitochondrion membrane</location>
        <topology evidence="1">Multi-pass membrane protein</topology>
    </subcellularLocation>
</comment>
<feature type="transmembrane region" description="Helical" evidence="16">
    <location>
        <begin position="130"/>
        <end position="152"/>
    </location>
</feature>
<evidence type="ECO:0000256" key="5">
    <source>
        <dbReference type="ARBA" id="ARBA00022448"/>
    </source>
</evidence>
<keyword evidence="13 16" id="KW-0472">Membrane</keyword>
<keyword evidence="9" id="KW-0249">Electron transport</keyword>
<dbReference type="AlphaFoldDB" id="A0A3G5FP04"/>
<feature type="transmembrane region" description="Helical" evidence="16">
    <location>
        <begin position="74"/>
        <end position="95"/>
    </location>
</feature>
<keyword evidence="6" id="KW-0679">Respiratory chain</keyword>
<evidence type="ECO:0000256" key="11">
    <source>
        <dbReference type="ARBA" id="ARBA00023027"/>
    </source>
</evidence>
<evidence type="ECO:0000256" key="2">
    <source>
        <dbReference type="ARBA" id="ARBA00005698"/>
    </source>
</evidence>
<evidence type="ECO:0000256" key="10">
    <source>
        <dbReference type="ARBA" id="ARBA00022989"/>
    </source>
</evidence>
<sequence>MLFSWTLSLIFIFLSHPLSLGFILLLQTIVTSLMLGNLNLNFWFSYILFLIMISGMLVLFIYMTSIASNEMFKFSKNSLIFMMIFMTMLILTIQMDNYFSLMELMNENILKFNTSETNLSMNKFTNNPNWSIFFMLILYLLITLIAIVKIAYMKFGTLRPSYK</sequence>
<keyword evidence="7 16" id="KW-0812">Transmembrane</keyword>
<evidence type="ECO:0000256" key="15">
    <source>
        <dbReference type="ARBA" id="ARBA00049551"/>
    </source>
</evidence>
<evidence type="ECO:0000256" key="6">
    <source>
        <dbReference type="ARBA" id="ARBA00022660"/>
    </source>
</evidence>
<feature type="transmembrane region" description="Helical" evidence="16">
    <location>
        <begin position="42"/>
        <end position="62"/>
    </location>
</feature>
<evidence type="ECO:0000256" key="1">
    <source>
        <dbReference type="ARBA" id="ARBA00004225"/>
    </source>
</evidence>
<evidence type="ECO:0000256" key="16">
    <source>
        <dbReference type="SAM" id="Phobius"/>
    </source>
</evidence>
<accession>A0A3G5FP04</accession>
<protein>
    <recommendedName>
        <fullName evidence="4">NADH-ubiquinone oxidoreductase chain 6</fullName>
        <ecNumber evidence="3">7.1.1.2</ecNumber>
    </recommendedName>
    <alternativeName>
        <fullName evidence="14">NADH dehydrogenase subunit 6</fullName>
    </alternativeName>
</protein>
<keyword evidence="8" id="KW-1278">Translocase</keyword>
<evidence type="ECO:0000256" key="14">
    <source>
        <dbReference type="ARBA" id="ARBA00031019"/>
    </source>
</evidence>
<dbReference type="GO" id="GO:0031966">
    <property type="term" value="C:mitochondrial membrane"/>
    <property type="evidence" value="ECO:0007669"/>
    <property type="project" value="UniProtKB-SubCell"/>
</dbReference>
<keyword evidence="11" id="KW-0520">NAD</keyword>
<organism evidence="17">
    <name type="scientific">Entiminae sp. ACP-2013</name>
    <dbReference type="NCBI Taxonomy" id="2480628"/>
    <lineage>
        <taxon>Eukaryota</taxon>
        <taxon>Metazoa</taxon>
        <taxon>Ecdysozoa</taxon>
        <taxon>Arthropoda</taxon>
        <taxon>Hexapoda</taxon>
        <taxon>Insecta</taxon>
        <taxon>Pterygota</taxon>
        <taxon>Neoptera</taxon>
        <taxon>Endopterygota</taxon>
        <taxon>Coleoptera</taxon>
        <taxon>Polyphaga</taxon>
        <taxon>Cucujiformia</taxon>
        <taxon>Curculionidae</taxon>
        <taxon>Entiminae</taxon>
    </lineage>
</organism>
<evidence type="ECO:0000256" key="12">
    <source>
        <dbReference type="ARBA" id="ARBA00023128"/>
    </source>
</evidence>
<dbReference type="PANTHER" id="PTHR11435">
    <property type="entry name" value="NADH UBIQUINONE OXIDOREDUCTASE SUBUNIT ND6"/>
    <property type="match status" value="1"/>
</dbReference>
<gene>
    <name evidence="17" type="primary">nad6</name>
</gene>
<evidence type="ECO:0000313" key="17">
    <source>
        <dbReference type="EMBL" id="AYW52347.1"/>
    </source>
</evidence>
<evidence type="ECO:0000256" key="13">
    <source>
        <dbReference type="ARBA" id="ARBA00023136"/>
    </source>
</evidence>
<dbReference type="EMBL" id="MH789735">
    <property type="protein sequence ID" value="AYW52347.1"/>
    <property type="molecule type" value="Genomic_DNA"/>
</dbReference>
<evidence type="ECO:0000256" key="4">
    <source>
        <dbReference type="ARBA" id="ARBA00021095"/>
    </source>
</evidence>
<comment type="catalytic activity">
    <reaction evidence="15">
        <text>a ubiquinone + NADH + 5 H(+)(in) = a ubiquinol + NAD(+) + 4 H(+)(out)</text>
        <dbReference type="Rhea" id="RHEA:29091"/>
        <dbReference type="Rhea" id="RHEA-COMP:9565"/>
        <dbReference type="Rhea" id="RHEA-COMP:9566"/>
        <dbReference type="ChEBI" id="CHEBI:15378"/>
        <dbReference type="ChEBI" id="CHEBI:16389"/>
        <dbReference type="ChEBI" id="CHEBI:17976"/>
        <dbReference type="ChEBI" id="CHEBI:57540"/>
        <dbReference type="ChEBI" id="CHEBI:57945"/>
        <dbReference type="EC" id="7.1.1.2"/>
    </reaction>
</comment>